<evidence type="ECO:0000256" key="12">
    <source>
        <dbReference type="ARBA" id="ARBA00023239"/>
    </source>
</evidence>
<dbReference type="GO" id="GO:0035556">
    <property type="term" value="P:intracellular signal transduction"/>
    <property type="evidence" value="ECO:0007669"/>
    <property type="project" value="InterPro"/>
</dbReference>
<feature type="transmembrane region" description="Helical" evidence="15">
    <location>
        <begin position="40"/>
        <end position="63"/>
    </location>
</feature>
<dbReference type="Pfam" id="PF00211">
    <property type="entry name" value="Guanylate_cyc"/>
    <property type="match status" value="1"/>
</dbReference>
<evidence type="ECO:0000256" key="11">
    <source>
        <dbReference type="ARBA" id="ARBA00023180"/>
    </source>
</evidence>
<feature type="domain" description="Guanylate cyclase" evidence="17">
    <location>
        <begin position="502"/>
        <end position="632"/>
    </location>
</feature>
<evidence type="ECO:0000256" key="7">
    <source>
        <dbReference type="ARBA" id="ARBA00022741"/>
    </source>
</evidence>
<dbReference type="InterPro" id="IPR001245">
    <property type="entry name" value="Ser-Thr/Tyr_kinase_cat_dom"/>
</dbReference>
<evidence type="ECO:0000256" key="4">
    <source>
        <dbReference type="ARBA" id="ARBA00022475"/>
    </source>
</evidence>
<dbReference type="EC" id="4.6.1.2" evidence="3"/>
<dbReference type="Pfam" id="PF07714">
    <property type="entry name" value="PK_Tyr_Ser-Thr"/>
    <property type="match status" value="1"/>
</dbReference>
<keyword evidence="6" id="KW-0732">Signal</keyword>
<keyword evidence="13" id="KW-0141">cGMP biosynthesis</keyword>
<dbReference type="InterPro" id="IPR001054">
    <property type="entry name" value="A/G_cyclase"/>
</dbReference>
<proteinExistence type="predicted"/>
<keyword evidence="19" id="KW-1185">Reference proteome</keyword>
<feature type="domain" description="Protein kinase" evidence="16">
    <location>
        <begin position="138"/>
        <end position="430"/>
    </location>
</feature>
<evidence type="ECO:0000256" key="15">
    <source>
        <dbReference type="SAM" id="Phobius"/>
    </source>
</evidence>
<evidence type="ECO:0000256" key="13">
    <source>
        <dbReference type="ARBA" id="ARBA00023293"/>
    </source>
</evidence>
<keyword evidence="4" id="KW-1003">Cell membrane</keyword>
<comment type="caution">
    <text evidence="18">The sequence shown here is derived from an EMBL/GenBank/DDBJ whole genome shotgun (WGS) entry which is preliminary data.</text>
</comment>
<dbReference type="InterPro" id="IPR050401">
    <property type="entry name" value="Cyclic_nucleotide_synthase"/>
</dbReference>
<dbReference type="EMBL" id="CAJGYM010000019">
    <property type="protein sequence ID" value="CAD6191130.1"/>
    <property type="molecule type" value="Genomic_DNA"/>
</dbReference>
<keyword evidence="10 15" id="KW-0472">Membrane</keyword>
<evidence type="ECO:0000256" key="8">
    <source>
        <dbReference type="ARBA" id="ARBA00022989"/>
    </source>
</evidence>
<name>A0A8S1HCW0_9PELO</name>
<dbReference type="InterPro" id="IPR029787">
    <property type="entry name" value="Nucleotide_cyclase"/>
</dbReference>
<keyword evidence="12" id="KW-0456">Lyase</keyword>
<reference evidence="18" key="1">
    <citation type="submission" date="2020-10" db="EMBL/GenBank/DDBJ databases">
        <authorList>
            <person name="Kikuchi T."/>
        </authorList>
    </citation>
    <scope>NUCLEOTIDE SEQUENCE</scope>
    <source>
        <strain evidence="18">NKZ352</strain>
    </source>
</reference>
<sequence>MLVVGNHDFEKQPAVTHQNGNVTTASPLIITDQDTSANRFAHIVTLIVVIGLAIAIAIICIAARNRRRNNMFRMNWKIAKEDMKIIVNKNADTRMQRELENKKASESGKSARELLATRRRVFGSYALLGSVKAEFIHFRQLKKIKWNEFNETRDIRRLDPTPGCGLPPPPQTAAYPFKNAAYLPKRKWLGDELRALFELKQLQHDNITKFVGINCNEGDYFYVLHVLIDRASLQDFCLDSDFQMDNTFKSAFMRDILRGLSYLHKSPVGYHGFLSTQTCLIDTNWVLKLSNFGVSNMLCDLMKKECLKGADHAPPLVSYSLYTWFAPEHMKEYDDTGKKPPRMLPGSLEGDMYCLGMILYQMLFRTEPFQQTTFERPGAAFLCDIMHNNLQPTVTMNGEEDKLIEVIQRCWSRTISERPKIKTILDTISIVYPTKGNLVDQMMKMNEKYAANLEQIVRERNEMLQIAQLQTMKLLNEMLPESIAQILKSGGVVPPRSYDSVTVLFVQLCDFSVLLHRSSPDQVIYFLNDIFDHFDTIIKGHDAYKVETTGETYMVASGVPHENEGRHIFEIAEISLEIREVSYTYVVDHLPEYKVRVRIGFHAGPIAAGVIGIKSPRYCLFGDTVNFASRMQSNCPPNQIQTSEQTARLLLSTNSYELVKRGIVHVKGKGEVNCYWLNEHSHPDEPQTIEPLRPLTKAGNPVTMPSTELKHT</sequence>
<dbReference type="SMART" id="SM00220">
    <property type="entry name" value="S_TKc"/>
    <property type="match status" value="1"/>
</dbReference>
<dbReference type="GO" id="GO:0004016">
    <property type="term" value="F:adenylate cyclase activity"/>
    <property type="evidence" value="ECO:0007669"/>
    <property type="project" value="TreeGrafter"/>
</dbReference>
<keyword evidence="5 15" id="KW-0812">Transmembrane</keyword>
<dbReference type="InterPro" id="IPR000719">
    <property type="entry name" value="Prot_kinase_dom"/>
</dbReference>
<evidence type="ECO:0000256" key="2">
    <source>
        <dbReference type="ARBA" id="ARBA00004251"/>
    </source>
</evidence>
<dbReference type="GO" id="GO:0004383">
    <property type="term" value="F:guanylate cyclase activity"/>
    <property type="evidence" value="ECO:0007669"/>
    <property type="project" value="UniProtKB-EC"/>
</dbReference>
<keyword evidence="8 15" id="KW-1133">Transmembrane helix</keyword>
<dbReference type="FunFam" id="3.30.70.1230:FF:000050">
    <property type="entry name" value="Guanylate cyclase"/>
    <property type="match status" value="1"/>
</dbReference>
<dbReference type="SUPFAM" id="SSF56112">
    <property type="entry name" value="Protein kinase-like (PK-like)"/>
    <property type="match status" value="1"/>
</dbReference>
<dbReference type="SUPFAM" id="SSF55073">
    <property type="entry name" value="Nucleotide cyclase"/>
    <property type="match status" value="1"/>
</dbReference>
<dbReference type="SMART" id="SM00044">
    <property type="entry name" value="CYCc"/>
    <property type="match status" value="1"/>
</dbReference>
<dbReference type="GO" id="GO:0005524">
    <property type="term" value="F:ATP binding"/>
    <property type="evidence" value="ECO:0007669"/>
    <property type="project" value="InterPro"/>
</dbReference>
<dbReference type="OrthoDB" id="60033at2759"/>
<dbReference type="PANTHER" id="PTHR11920:SF355">
    <property type="entry name" value="RECEPTOR-TYPE GUANYLATE CYCLASE GCY-10-RELATED"/>
    <property type="match status" value="1"/>
</dbReference>
<dbReference type="CDD" id="cd07302">
    <property type="entry name" value="CHD"/>
    <property type="match status" value="1"/>
</dbReference>
<feature type="region of interest" description="Disordered" evidence="14">
    <location>
        <begin position="683"/>
        <end position="712"/>
    </location>
</feature>
<accession>A0A8S1HCW0</accession>
<keyword evidence="11" id="KW-0325">Glycoprotein</keyword>
<evidence type="ECO:0000313" key="19">
    <source>
        <dbReference type="Proteomes" id="UP000835052"/>
    </source>
</evidence>
<comment type="subcellular location">
    <subcellularLocation>
        <location evidence="2">Cell membrane</location>
        <topology evidence="2">Single-pass type I membrane protein</topology>
    </subcellularLocation>
</comment>
<evidence type="ECO:0000259" key="16">
    <source>
        <dbReference type="PROSITE" id="PS50011"/>
    </source>
</evidence>
<dbReference type="Proteomes" id="UP000835052">
    <property type="component" value="Unassembled WGS sequence"/>
</dbReference>
<evidence type="ECO:0000256" key="3">
    <source>
        <dbReference type="ARBA" id="ARBA00012202"/>
    </source>
</evidence>
<evidence type="ECO:0000313" key="18">
    <source>
        <dbReference type="EMBL" id="CAD6191130.1"/>
    </source>
</evidence>
<keyword evidence="9" id="KW-0342">GTP-binding</keyword>
<dbReference type="InterPro" id="IPR011009">
    <property type="entry name" value="Kinase-like_dom_sf"/>
</dbReference>
<dbReference type="GO" id="GO:0007606">
    <property type="term" value="P:sensory perception of chemical stimulus"/>
    <property type="evidence" value="ECO:0007669"/>
    <property type="project" value="UniProtKB-ARBA"/>
</dbReference>
<evidence type="ECO:0000256" key="14">
    <source>
        <dbReference type="SAM" id="MobiDB-lite"/>
    </source>
</evidence>
<evidence type="ECO:0000259" key="17">
    <source>
        <dbReference type="PROSITE" id="PS50125"/>
    </source>
</evidence>
<evidence type="ECO:0000256" key="6">
    <source>
        <dbReference type="ARBA" id="ARBA00022729"/>
    </source>
</evidence>
<dbReference type="PANTHER" id="PTHR11920">
    <property type="entry name" value="GUANYLYL CYCLASE"/>
    <property type="match status" value="1"/>
</dbReference>
<dbReference type="PROSITE" id="PS50125">
    <property type="entry name" value="GUANYLATE_CYCLASE_2"/>
    <property type="match status" value="1"/>
</dbReference>
<dbReference type="GO" id="GO:0005525">
    <property type="term" value="F:GTP binding"/>
    <property type="evidence" value="ECO:0007669"/>
    <property type="project" value="UniProtKB-KW"/>
</dbReference>
<dbReference type="GO" id="GO:0005886">
    <property type="term" value="C:plasma membrane"/>
    <property type="evidence" value="ECO:0007669"/>
    <property type="project" value="UniProtKB-SubCell"/>
</dbReference>
<dbReference type="GO" id="GO:0007168">
    <property type="term" value="P:receptor guanylyl cyclase signaling pathway"/>
    <property type="evidence" value="ECO:0007669"/>
    <property type="project" value="TreeGrafter"/>
</dbReference>
<organism evidence="18 19">
    <name type="scientific">Caenorhabditis auriculariae</name>
    <dbReference type="NCBI Taxonomy" id="2777116"/>
    <lineage>
        <taxon>Eukaryota</taxon>
        <taxon>Metazoa</taxon>
        <taxon>Ecdysozoa</taxon>
        <taxon>Nematoda</taxon>
        <taxon>Chromadorea</taxon>
        <taxon>Rhabditida</taxon>
        <taxon>Rhabditina</taxon>
        <taxon>Rhabditomorpha</taxon>
        <taxon>Rhabditoidea</taxon>
        <taxon>Rhabditidae</taxon>
        <taxon>Peloderinae</taxon>
        <taxon>Caenorhabditis</taxon>
    </lineage>
</organism>
<evidence type="ECO:0000256" key="10">
    <source>
        <dbReference type="ARBA" id="ARBA00023136"/>
    </source>
</evidence>
<gene>
    <name evidence="18" type="ORF">CAUJ_LOCUS7049</name>
</gene>
<dbReference type="GO" id="GO:0004672">
    <property type="term" value="F:protein kinase activity"/>
    <property type="evidence" value="ECO:0007669"/>
    <property type="project" value="InterPro"/>
</dbReference>
<comment type="catalytic activity">
    <reaction evidence="1">
        <text>GTP = 3',5'-cyclic GMP + diphosphate</text>
        <dbReference type="Rhea" id="RHEA:13665"/>
        <dbReference type="ChEBI" id="CHEBI:33019"/>
        <dbReference type="ChEBI" id="CHEBI:37565"/>
        <dbReference type="ChEBI" id="CHEBI:57746"/>
        <dbReference type="EC" id="4.6.1.2"/>
    </reaction>
</comment>
<dbReference type="AlphaFoldDB" id="A0A8S1HCW0"/>
<dbReference type="PROSITE" id="PS50011">
    <property type="entry name" value="PROTEIN_KINASE_DOM"/>
    <property type="match status" value="1"/>
</dbReference>
<evidence type="ECO:0000256" key="9">
    <source>
        <dbReference type="ARBA" id="ARBA00023134"/>
    </source>
</evidence>
<dbReference type="Gene3D" id="3.30.70.1230">
    <property type="entry name" value="Nucleotide cyclase"/>
    <property type="match status" value="1"/>
</dbReference>
<evidence type="ECO:0000256" key="1">
    <source>
        <dbReference type="ARBA" id="ARBA00001436"/>
    </source>
</evidence>
<keyword evidence="7" id="KW-0547">Nucleotide-binding</keyword>
<dbReference type="Gene3D" id="1.10.510.10">
    <property type="entry name" value="Transferase(Phosphotransferase) domain 1"/>
    <property type="match status" value="1"/>
</dbReference>
<evidence type="ECO:0000256" key="5">
    <source>
        <dbReference type="ARBA" id="ARBA00022692"/>
    </source>
</evidence>
<protein>
    <recommendedName>
        <fullName evidence="3">guanylate cyclase</fullName>
        <ecNumber evidence="3">4.6.1.2</ecNumber>
    </recommendedName>
</protein>
<dbReference type="GO" id="GO:0001653">
    <property type="term" value="F:peptide receptor activity"/>
    <property type="evidence" value="ECO:0007669"/>
    <property type="project" value="TreeGrafter"/>
</dbReference>